<dbReference type="PROSITE" id="PS51257">
    <property type="entry name" value="PROKAR_LIPOPROTEIN"/>
    <property type="match status" value="1"/>
</dbReference>
<dbReference type="AlphaFoldDB" id="A0A7W9ZI31"/>
<comment type="caution">
    <text evidence="3">The sequence shown here is derived from an EMBL/GenBank/DDBJ whole genome shotgun (WGS) entry which is preliminary data.</text>
</comment>
<dbReference type="GO" id="GO:0005737">
    <property type="term" value="C:cytoplasm"/>
    <property type="evidence" value="ECO:0007669"/>
    <property type="project" value="TreeGrafter"/>
</dbReference>
<evidence type="ECO:0000259" key="2">
    <source>
        <dbReference type="Pfam" id="PF01266"/>
    </source>
</evidence>
<proteinExistence type="predicted"/>
<dbReference type="EMBL" id="JACIIX010000009">
    <property type="protein sequence ID" value="MBB6211047.1"/>
    <property type="molecule type" value="Genomic_DNA"/>
</dbReference>
<dbReference type="GO" id="GO:0016491">
    <property type="term" value="F:oxidoreductase activity"/>
    <property type="evidence" value="ECO:0007669"/>
    <property type="project" value="UniProtKB-KW"/>
</dbReference>
<evidence type="ECO:0000313" key="3">
    <source>
        <dbReference type="EMBL" id="MBB6211047.1"/>
    </source>
</evidence>
<dbReference type="SUPFAM" id="SSF51905">
    <property type="entry name" value="FAD/NAD(P)-binding domain"/>
    <property type="match status" value="1"/>
</dbReference>
<evidence type="ECO:0000313" key="4">
    <source>
        <dbReference type="Proteomes" id="UP000544872"/>
    </source>
</evidence>
<evidence type="ECO:0000256" key="1">
    <source>
        <dbReference type="ARBA" id="ARBA00023002"/>
    </source>
</evidence>
<keyword evidence="4" id="KW-1185">Reference proteome</keyword>
<keyword evidence="1 3" id="KW-0560">Oxidoreductase</keyword>
<dbReference type="InterPro" id="IPR006076">
    <property type="entry name" value="FAD-dep_OxRdtase"/>
</dbReference>
<gene>
    <name evidence="3" type="ORF">FHS48_002482</name>
</gene>
<dbReference type="InterPro" id="IPR036188">
    <property type="entry name" value="FAD/NAD-bd_sf"/>
</dbReference>
<dbReference type="Pfam" id="PF01266">
    <property type="entry name" value="DAO"/>
    <property type="match status" value="1"/>
</dbReference>
<protein>
    <submittedName>
        <fullName evidence="3">D-amino-acid dehydrogenase</fullName>
        <ecNumber evidence="3">1.4.99.-</ecNumber>
    </submittedName>
</protein>
<dbReference type="Proteomes" id="UP000544872">
    <property type="component" value="Unassembled WGS sequence"/>
</dbReference>
<feature type="domain" description="FAD dependent oxidoreductase" evidence="2">
    <location>
        <begin position="2"/>
        <end position="406"/>
    </location>
</feature>
<sequence length="427" mass="45016">MRIAVIGAGIVGVSCALELVRDGHQVTMIDPGPPGGRQSASYGHGCWISPASVVPMSMPGLWKQVPGYLLNPRGPLVIRWRFLPRLLPWLLRFLLAGSTVRRVERTARALAALLADSPARHAALAAQAGVPELIRQDGLLYAYPDRVAFEAEALSWHLRRITGLRWQELDRAALEAREPDLAPHYRFGVLAVDGGHCTDAGQYVAALAAAAQAGGATLLTATATGFVFSGDRLAAVSTDAGRVDCDRAVLAGGVWSRDLARQCGDSVPMESERGYHSVLTTPAAGPRYPVMPSDGRMANTPTTAGLRLSGQVELASVTADPDWRRADILTGHAVTTYPGLAAAGAPVTHPVAHPVADDRWMGHRPSTPDGLPVIGRSARSADVVYAFGHGHVGFASGPKTGRLVADQLAGGGDDAALAPYAAARFRR</sequence>
<dbReference type="EC" id="1.4.99.-" evidence="3"/>
<dbReference type="SUPFAM" id="SSF54373">
    <property type="entry name" value="FAD-linked reductases, C-terminal domain"/>
    <property type="match status" value="1"/>
</dbReference>
<dbReference type="PANTHER" id="PTHR13847">
    <property type="entry name" value="SARCOSINE DEHYDROGENASE-RELATED"/>
    <property type="match status" value="1"/>
</dbReference>
<reference evidence="3 4" key="1">
    <citation type="submission" date="2020-08" db="EMBL/GenBank/DDBJ databases">
        <title>Genomic Encyclopedia of Type Strains, Phase IV (KMG-IV): sequencing the most valuable type-strain genomes for metagenomic binning, comparative biology and taxonomic classification.</title>
        <authorList>
            <person name="Goeker M."/>
        </authorList>
    </citation>
    <scope>NUCLEOTIDE SEQUENCE [LARGE SCALE GENOMIC DNA]</scope>
    <source>
        <strain evidence="3 4">DSM 11590</strain>
    </source>
</reference>
<accession>A0A7W9ZI31</accession>
<name>A0A7W9ZI31_NOVIT</name>
<dbReference type="PANTHER" id="PTHR13847:SF289">
    <property type="entry name" value="GLYCINE OXIDASE"/>
    <property type="match status" value="1"/>
</dbReference>
<organism evidence="3 4">
    <name type="scientific">Novispirillum itersonii</name>
    <name type="common">Aquaspirillum itersonii</name>
    <dbReference type="NCBI Taxonomy" id="189"/>
    <lineage>
        <taxon>Bacteria</taxon>
        <taxon>Pseudomonadati</taxon>
        <taxon>Pseudomonadota</taxon>
        <taxon>Alphaproteobacteria</taxon>
        <taxon>Rhodospirillales</taxon>
        <taxon>Novispirillaceae</taxon>
        <taxon>Novispirillum</taxon>
    </lineage>
</organism>
<dbReference type="Gene3D" id="3.30.9.10">
    <property type="entry name" value="D-Amino Acid Oxidase, subunit A, domain 2"/>
    <property type="match status" value="1"/>
</dbReference>
<dbReference type="Gene3D" id="3.50.50.60">
    <property type="entry name" value="FAD/NAD(P)-binding domain"/>
    <property type="match status" value="2"/>
</dbReference>
<dbReference type="RefSeq" id="WP_184263870.1">
    <property type="nucleotide sequence ID" value="NZ_JACIIX010000009.1"/>
</dbReference>